<name>A0A5K7ZCP2_9BACT</name>
<dbReference type="NCBIfam" id="NF006123">
    <property type="entry name" value="PRK08267.1"/>
    <property type="match status" value="1"/>
</dbReference>
<dbReference type="Proteomes" id="UP000427769">
    <property type="component" value="Chromosome"/>
</dbReference>
<protein>
    <submittedName>
        <fullName evidence="4">Short-chain dehydrogenase</fullName>
    </submittedName>
</protein>
<keyword evidence="5" id="KW-1185">Reference proteome</keyword>
<reference evidence="4 5" key="1">
    <citation type="submission" date="2019-11" db="EMBL/GenBank/DDBJ databases">
        <title>Comparative genomics of hydrocarbon-degrading Desulfosarcina strains.</title>
        <authorList>
            <person name="Watanabe M."/>
            <person name="Kojima H."/>
            <person name="Fukui M."/>
        </authorList>
    </citation>
    <scope>NUCLEOTIDE SEQUENCE [LARGE SCALE GENOMIC DNA]</scope>
    <source>
        <strain evidence="4 5">PP31</strain>
    </source>
</reference>
<evidence type="ECO:0000313" key="5">
    <source>
        <dbReference type="Proteomes" id="UP000427769"/>
    </source>
</evidence>
<dbReference type="RefSeq" id="WP_155306629.1">
    <property type="nucleotide sequence ID" value="NZ_AP021875.1"/>
</dbReference>
<dbReference type="EMBL" id="AP021875">
    <property type="protein sequence ID" value="BBO77949.1"/>
    <property type="molecule type" value="Genomic_DNA"/>
</dbReference>
<accession>A0A5K7ZCP2</accession>
<organism evidence="4 5">
    <name type="scientific">Desulfosarcina widdelii</name>
    <dbReference type="NCBI Taxonomy" id="947919"/>
    <lineage>
        <taxon>Bacteria</taxon>
        <taxon>Pseudomonadati</taxon>
        <taxon>Thermodesulfobacteriota</taxon>
        <taxon>Desulfobacteria</taxon>
        <taxon>Desulfobacterales</taxon>
        <taxon>Desulfosarcinaceae</taxon>
        <taxon>Desulfosarcina</taxon>
    </lineage>
</organism>
<dbReference type="Gene3D" id="3.40.50.720">
    <property type="entry name" value="NAD(P)-binding Rossmann-like Domain"/>
    <property type="match status" value="1"/>
</dbReference>
<dbReference type="KEGG" id="dwd:DSCW_53660"/>
<dbReference type="Pfam" id="PF00106">
    <property type="entry name" value="adh_short"/>
    <property type="match status" value="1"/>
</dbReference>
<dbReference type="PRINTS" id="PR00081">
    <property type="entry name" value="GDHRDH"/>
</dbReference>
<dbReference type="InterPro" id="IPR002347">
    <property type="entry name" value="SDR_fam"/>
</dbReference>
<dbReference type="PANTHER" id="PTHR44196">
    <property type="entry name" value="DEHYDROGENASE/REDUCTASE SDR FAMILY MEMBER 7B"/>
    <property type="match status" value="1"/>
</dbReference>
<dbReference type="InterPro" id="IPR036291">
    <property type="entry name" value="NAD(P)-bd_dom_sf"/>
</dbReference>
<dbReference type="PANTHER" id="PTHR44196:SF1">
    <property type="entry name" value="DEHYDROGENASE_REDUCTASE SDR FAMILY MEMBER 7B"/>
    <property type="match status" value="1"/>
</dbReference>
<sequence length="263" mass="28452">MKKSIFITGAASGIGRATALAFAQRGWFVGLFDVNEPALADLYDRIGPKSACCRPMDVTRPESVRQGAAFMAGHTNGRLDVLFNNAGVLYMGRHHAMSHELKLRTVDVNLTGVLNGIDACFDFLKATPGSRIVNMSSASALYGTPELAVYSATKAAGSALTDALNIEFEPLGIHVCDIMAPYVKTPMITAAAVSATSVSRLGVHISAEQVAEVVWKAAHGRRRHWQVGWMMRLLRLATLAFPFGRRPLVKLLHFQTASANEIK</sequence>
<evidence type="ECO:0000313" key="4">
    <source>
        <dbReference type="EMBL" id="BBO77949.1"/>
    </source>
</evidence>
<comment type="similarity">
    <text evidence="1 3">Belongs to the short-chain dehydrogenases/reductases (SDR) family.</text>
</comment>
<dbReference type="OrthoDB" id="5419864at2"/>
<proteinExistence type="inferred from homology"/>
<dbReference type="GO" id="GO:0016020">
    <property type="term" value="C:membrane"/>
    <property type="evidence" value="ECO:0007669"/>
    <property type="project" value="TreeGrafter"/>
</dbReference>
<dbReference type="AlphaFoldDB" id="A0A5K7ZCP2"/>
<keyword evidence="2" id="KW-0560">Oxidoreductase</keyword>
<dbReference type="SUPFAM" id="SSF51735">
    <property type="entry name" value="NAD(P)-binding Rossmann-fold domains"/>
    <property type="match status" value="1"/>
</dbReference>
<evidence type="ECO:0000256" key="2">
    <source>
        <dbReference type="ARBA" id="ARBA00023002"/>
    </source>
</evidence>
<evidence type="ECO:0000256" key="1">
    <source>
        <dbReference type="ARBA" id="ARBA00006484"/>
    </source>
</evidence>
<dbReference type="GO" id="GO:0016491">
    <property type="term" value="F:oxidoreductase activity"/>
    <property type="evidence" value="ECO:0007669"/>
    <property type="project" value="UniProtKB-KW"/>
</dbReference>
<gene>
    <name evidence="4" type="ORF">DSCW_53660</name>
</gene>
<dbReference type="PRINTS" id="PR00080">
    <property type="entry name" value="SDRFAMILY"/>
</dbReference>
<evidence type="ECO:0000256" key="3">
    <source>
        <dbReference type="RuleBase" id="RU000363"/>
    </source>
</evidence>